<dbReference type="GeneID" id="81379752"/>
<reference evidence="3" key="1">
    <citation type="submission" date="2022-11" db="EMBL/GenBank/DDBJ databases">
        <authorList>
            <person name="Petersen C."/>
        </authorList>
    </citation>
    <scope>NUCLEOTIDE SEQUENCE</scope>
    <source>
        <strain evidence="3">IBT 23319</strain>
    </source>
</reference>
<reference evidence="3" key="2">
    <citation type="journal article" date="2023" name="IMA Fungus">
        <title>Comparative genomic study of the Penicillium genus elucidates a diverse pangenome and 15 lateral gene transfer events.</title>
        <authorList>
            <person name="Petersen C."/>
            <person name="Sorensen T."/>
            <person name="Nielsen M.R."/>
            <person name="Sondergaard T.E."/>
            <person name="Sorensen J.L."/>
            <person name="Fitzpatrick D.A."/>
            <person name="Frisvad J.C."/>
            <person name="Nielsen K.L."/>
        </authorList>
    </citation>
    <scope>NUCLEOTIDE SEQUENCE</scope>
    <source>
        <strain evidence="3">IBT 23319</strain>
    </source>
</reference>
<dbReference type="InterPro" id="IPR010573">
    <property type="entry name" value="MFS_Str1/Tri12-like"/>
</dbReference>
<organism evidence="3 4">
    <name type="scientific">Penicillium citrinum</name>
    <dbReference type="NCBI Taxonomy" id="5077"/>
    <lineage>
        <taxon>Eukaryota</taxon>
        <taxon>Fungi</taxon>
        <taxon>Dikarya</taxon>
        <taxon>Ascomycota</taxon>
        <taxon>Pezizomycotina</taxon>
        <taxon>Eurotiomycetes</taxon>
        <taxon>Eurotiomycetidae</taxon>
        <taxon>Eurotiales</taxon>
        <taxon>Aspergillaceae</taxon>
        <taxon>Penicillium</taxon>
    </lineage>
</organism>
<evidence type="ECO:0000256" key="2">
    <source>
        <dbReference type="SAM" id="Phobius"/>
    </source>
</evidence>
<feature type="transmembrane region" description="Helical" evidence="2">
    <location>
        <begin position="106"/>
        <end position="126"/>
    </location>
</feature>
<keyword evidence="2" id="KW-0812">Transmembrane</keyword>
<dbReference type="GO" id="GO:0022857">
    <property type="term" value="F:transmembrane transporter activity"/>
    <property type="evidence" value="ECO:0007669"/>
    <property type="project" value="InterPro"/>
</dbReference>
<dbReference type="Pfam" id="PF06609">
    <property type="entry name" value="TRI12"/>
    <property type="match status" value="1"/>
</dbReference>
<keyword evidence="1" id="KW-0813">Transport</keyword>
<dbReference type="EMBL" id="JAPQKT010000001">
    <property type="protein sequence ID" value="KAJ5243338.1"/>
    <property type="molecule type" value="Genomic_DNA"/>
</dbReference>
<proteinExistence type="predicted"/>
<dbReference type="Proteomes" id="UP001147733">
    <property type="component" value="Unassembled WGS sequence"/>
</dbReference>
<dbReference type="RefSeq" id="XP_056506342.1">
    <property type="nucleotide sequence ID" value="XM_056640585.1"/>
</dbReference>
<keyword evidence="2" id="KW-1133">Transmembrane helix</keyword>
<gene>
    <name evidence="3" type="ORF">N7469_001665</name>
</gene>
<evidence type="ECO:0000256" key="1">
    <source>
        <dbReference type="ARBA" id="ARBA00022448"/>
    </source>
</evidence>
<dbReference type="AlphaFoldDB" id="A0A9W9TW59"/>
<keyword evidence="2" id="KW-0472">Membrane</keyword>
<name>A0A9W9TW59_PENCI</name>
<accession>A0A9W9TW59</accession>
<evidence type="ECO:0000313" key="4">
    <source>
        <dbReference type="Proteomes" id="UP001147733"/>
    </source>
</evidence>
<dbReference type="OrthoDB" id="2587356at2759"/>
<protein>
    <submittedName>
        <fullName evidence="3">Uncharacterized protein</fullName>
    </submittedName>
</protein>
<comment type="caution">
    <text evidence="3">The sequence shown here is derived from an EMBL/GenBank/DDBJ whole genome shotgun (WGS) entry which is preliminary data.</text>
</comment>
<evidence type="ECO:0000313" key="3">
    <source>
        <dbReference type="EMBL" id="KAJ5243338.1"/>
    </source>
</evidence>
<sequence length="156" mass="16194">MCPLYCKPEDIGLASGFLGSAKQICGTIATSIYIAVLHGRVAVNLPRDVSAAALSAGLPGSSLSNFLDAFAIHKSSAIERVPGVTNRIIVAATDASKTAYSQSFRTVFLVSISFGVLSTIAAMLSVSVDDKLDNAIAAKLLGTDASQESINDDQEK</sequence>
<keyword evidence="4" id="KW-1185">Reference proteome</keyword>